<dbReference type="InterPro" id="IPR015421">
    <property type="entry name" value="PyrdxlP-dep_Trfase_major"/>
</dbReference>
<dbReference type="RefSeq" id="WP_245903175.1">
    <property type="nucleotide sequence ID" value="NZ_QKYU01000002.1"/>
</dbReference>
<evidence type="ECO:0000259" key="6">
    <source>
        <dbReference type="PROSITE" id="PS50949"/>
    </source>
</evidence>
<dbReference type="SUPFAM" id="SSF53383">
    <property type="entry name" value="PLP-dependent transferases"/>
    <property type="match status" value="1"/>
</dbReference>
<dbReference type="SMART" id="SM00345">
    <property type="entry name" value="HTH_GNTR"/>
    <property type="match status" value="1"/>
</dbReference>
<keyword evidence="2" id="KW-0663">Pyridoxal phosphate</keyword>
<keyword evidence="5" id="KW-0804">Transcription</keyword>
<dbReference type="Gene3D" id="1.10.10.10">
    <property type="entry name" value="Winged helix-like DNA-binding domain superfamily/Winged helix DNA-binding domain"/>
    <property type="match status" value="1"/>
</dbReference>
<organism evidence="7 8">
    <name type="scientific">Humitalea rosea</name>
    <dbReference type="NCBI Taxonomy" id="990373"/>
    <lineage>
        <taxon>Bacteria</taxon>
        <taxon>Pseudomonadati</taxon>
        <taxon>Pseudomonadota</taxon>
        <taxon>Alphaproteobacteria</taxon>
        <taxon>Acetobacterales</taxon>
        <taxon>Roseomonadaceae</taxon>
        <taxon>Humitalea</taxon>
    </lineage>
</organism>
<comment type="similarity">
    <text evidence="1">In the C-terminal section; belongs to the class-I pyridoxal-phosphate-dependent aminotransferase family.</text>
</comment>
<dbReference type="InterPro" id="IPR051446">
    <property type="entry name" value="HTH_trans_reg/aminotransferase"/>
</dbReference>
<name>A0A2W7IS77_9PROT</name>
<feature type="domain" description="HTH gntR-type" evidence="6">
    <location>
        <begin position="38"/>
        <end position="106"/>
    </location>
</feature>
<evidence type="ECO:0000256" key="4">
    <source>
        <dbReference type="ARBA" id="ARBA00023125"/>
    </source>
</evidence>
<evidence type="ECO:0000256" key="5">
    <source>
        <dbReference type="ARBA" id="ARBA00023163"/>
    </source>
</evidence>
<evidence type="ECO:0000313" key="7">
    <source>
        <dbReference type="EMBL" id="PZW50476.1"/>
    </source>
</evidence>
<dbReference type="PANTHER" id="PTHR46577">
    <property type="entry name" value="HTH-TYPE TRANSCRIPTIONAL REGULATORY PROTEIN GABR"/>
    <property type="match status" value="1"/>
</dbReference>
<evidence type="ECO:0000256" key="2">
    <source>
        <dbReference type="ARBA" id="ARBA00022898"/>
    </source>
</evidence>
<dbReference type="Gene3D" id="3.40.640.10">
    <property type="entry name" value="Type I PLP-dependent aspartate aminotransferase-like (Major domain)"/>
    <property type="match status" value="1"/>
</dbReference>
<dbReference type="InterPro" id="IPR000524">
    <property type="entry name" value="Tscrpt_reg_HTH_GntR"/>
</dbReference>
<keyword evidence="8" id="KW-1185">Reference proteome</keyword>
<evidence type="ECO:0000313" key="8">
    <source>
        <dbReference type="Proteomes" id="UP000249688"/>
    </source>
</evidence>
<dbReference type="InterPro" id="IPR036388">
    <property type="entry name" value="WH-like_DNA-bd_sf"/>
</dbReference>
<keyword evidence="3" id="KW-0805">Transcription regulation</keyword>
<accession>A0A2W7IS77</accession>
<dbReference type="Proteomes" id="UP000249688">
    <property type="component" value="Unassembled WGS sequence"/>
</dbReference>
<keyword evidence="4" id="KW-0238">DNA-binding</keyword>
<dbReference type="AlphaFoldDB" id="A0A2W7IS77"/>
<dbReference type="GO" id="GO:0003700">
    <property type="term" value="F:DNA-binding transcription factor activity"/>
    <property type="evidence" value="ECO:0007669"/>
    <property type="project" value="InterPro"/>
</dbReference>
<dbReference type="SUPFAM" id="SSF46785">
    <property type="entry name" value="Winged helix' DNA-binding domain"/>
    <property type="match status" value="1"/>
</dbReference>
<proteinExistence type="inferred from homology"/>
<dbReference type="CDD" id="cd00609">
    <property type="entry name" value="AAT_like"/>
    <property type="match status" value="1"/>
</dbReference>
<dbReference type="Pfam" id="PF00155">
    <property type="entry name" value="Aminotran_1_2"/>
    <property type="match status" value="1"/>
</dbReference>
<dbReference type="GO" id="GO:0003677">
    <property type="term" value="F:DNA binding"/>
    <property type="evidence" value="ECO:0007669"/>
    <property type="project" value="UniProtKB-KW"/>
</dbReference>
<sequence length="507" mass="55618">MAFPTGDRQTPPLMEAGGVMAGRRMSMAGMHLDRRAELPLYQQLAAHLRQRILDGRLPAGTRLLGSRDIASELGCSRAIVLAACDLLYAEGYLVSVPRGGVRVADIALAPGAAAPMPEADAPDGFLSDRWTSLLRTEYVFETGSAFSTGTPDISNFPFDIWARLLRQAWHNPLRSACIDMSPLGWHPLREATAEFLGAVRGLLCRPEEVVITPASSGALDLCCRMLLDPGDEVWVEEPGFIEARWSLKAAGAKLVPVPVDEKGMIVAEGIRRAPRAKLAVVTPSHQFPLGVVMGLERRLELLEWAGSQGSWVIEDDYNSEFRHRDSMAASLKSLDRMGRVIYLGTFSKVMMPSLRLGYLVASRRFVEAFGQGRARIDVHSAGTAQPALAEFLRQGHLLRYLRRMRKLYAERQQAVLHAVRTLMPDDLEVAPTAAGLHLTALFTPAMAARMSDREASERSRQAGNFIQPLSQCYLGTPDRQGLVIGYGRLQEAEAMPRLAAVAAKLRA</sequence>
<evidence type="ECO:0000256" key="3">
    <source>
        <dbReference type="ARBA" id="ARBA00023015"/>
    </source>
</evidence>
<evidence type="ECO:0000256" key="1">
    <source>
        <dbReference type="ARBA" id="ARBA00005384"/>
    </source>
</evidence>
<dbReference type="EMBL" id="QKYU01000002">
    <property type="protein sequence ID" value="PZW50476.1"/>
    <property type="molecule type" value="Genomic_DNA"/>
</dbReference>
<comment type="caution">
    <text evidence="7">The sequence shown here is derived from an EMBL/GenBank/DDBJ whole genome shotgun (WGS) entry which is preliminary data.</text>
</comment>
<dbReference type="InterPro" id="IPR036390">
    <property type="entry name" value="WH_DNA-bd_sf"/>
</dbReference>
<reference evidence="7 8" key="1">
    <citation type="submission" date="2018-06" db="EMBL/GenBank/DDBJ databases">
        <title>Genomic Encyclopedia of Archaeal and Bacterial Type Strains, Phase II (KMG-II): from individual species to whole genera.</title>
        <authorList>
            <person name="Goeker M."/>
        </authorList>
    </citation>
    <scope>NUCLEOTIDE SEQUENCE [LARGE SCALE GENOMIC DNA]</scope>
    <source>
        <strain evidence="7 8">DSM 24525</strain>
    </source>
</reference>
<dbReference type="CDD" id="cd07377">
    <property type="entry name" value="WHTH_GntR"/>
    <property type="match status" value="1"/>
</dbReference>
<dbReference type="Pfam" id="PF00392">
    <property type="entry name" value="GntR"/>
    <property type="match status" value="1"/>
</dbReference>
<dbReference type="InterPro" id="IPR015424">
    <property type="entry name" value="PyrdxlP-dep_Trfase"/>
</dbReference>
<dbReference type="GO" id="GO:0030170">
    <property type="term" value="F:pyridoxal phosphate binding"/>
    <property type="evidence" value="ECO:0007669"/>
    <property type="project" value="InterPro"/>
</dbReference>
<dbReference type="PROSITE" id="PS50949">
    <property type="entry name" value="HTH_GNTR"/>
    <property type="match status" value="1"/>
</dbReference>
<dbReference type="PANTHER" id="PTHR46577:SF1">
    <property type="entry name" value="HTH-TYPE TRANSCRIPTIONAL REGULATORY PROTEIN GABR"/>
    <property type="match status" value="1"/>
</dbReference>
<gene>
    <name evidence="7" type="ORF">C8P66_102164</name>
</gene>
<dbReference type="InterPro" id="IPR004839">
    <property type="entry name" value="Aminotransferase_I/II_large"/>
</dbReference>
<protein>
    <submittedName>
        <fullName evidence="7">GntR family transcriptional regulator</fullName>
    </submittedName>
</protein>